<protein>
    <submittedName>
        <fullName evidence="3">Uncharacterized protein</fullName>
    </submittedName>
</protein>
<feature type="region of interest" description="Disordered" evidence="1">
    <location>
        <begin position="85"/>
        <end position="113"/>
    </location>
</feature>
<organism evidence="3">
    <name type="scientific">Anguilla anguilla</name>
    <name type="common">European freshwater eel</name>
    <name type="synonym">Muraena anguilla</name>
    <dbReference type="NCBI Taxonomy" id="7936"/>
    <lineage>
        <taxon>Eukaryota</taxon>
        <taxon>Metazoa</taxon>
        <taxon>Chordata</taxon>
        <taxon>Craniata</taxon>
        <taxon>Vertebrata</taxon>
        <taxon>Euteleostomi</taxon>
        <taxon>Actinopterygii</taxon>
        <taxon>Neopterygii</taxon>
        <taxon>Teleostei</taxon>
        <taxon>Anguilliformes</taxon>
        <taxon>Anguillidae</taxon>
        <taxon>Anguilla</taxon>
    </lineage>
</organism>
<evidence type="ECO:0000313" key="3">
    <source>
        <dbReference type="EMBL" id="JAH98167.1"/>
    </source>
</evidence>
<dbReference type="EMBL" id="GBXM01010410">
    <property type="protein sequence ID" value="JAH98167.1"/>
    <property type="molecule type" value="Transcribed_RNA"/>
</dbReference>
<accession>A0A0E9X601</accession>
<feature type="chain" id="PRO_5002434853" evidence="2">
    <location>
        <begin position="20"/>
        <end position="113"/>
    </location>
</feature>
<evidence type="ECO:0000256" key="2">
    <source>
        <dbReference type="SAM" id="SignalP"/>
    </source>
</evidence>
<proteinExistence type="predicted"/>
<dbReference type="AlphaFoldDB" id="A0A0E9X601"/>
<evidence type="ECO:0000256" key="1">
    <source>
        <dbReference type="SAM" id="MobiDB-lite"/>
    </source>
</evidence>
<name>A0A0E9X601_ANGAN</name>
<keyword evidence="2" id="KW-0732">Signal</keyword>
<reference evidence="3" key="2">
    <citation type="journal article" date="2015" name="Fish Shellfish Immunol.">
        <title>Early steps in the European eel (Anguilla anguilla)-Vibrio vulnificus interaction in the gills: Role of the RtxA13 toxin.</title>
        <authorList>
            <person name="Callol A."/>
            <person name="Pajuelo D."/>
            <person name="Ebbesson L."/>
            <person name="Teles M."/>
            <person name="MacKenzie S."/>
            <person name="Amaro C."/>
        </authorList>
    </citation>
    <scope>NUCLEOTIDE SEQUENCE</scope>
</reference>
<sequence>MLLLHTAFLGQNICLSALTAKCFLVCPPPFLADCKVSNRREVWLQSVPPECLDSHQAFCSHCSTGQGQNMLHHGVIVHACNSSGHDTDMSEPQVHKPCPGSPDMETPLTQIPP</sequence>
<reference evidence="3" key="1">
    <citation type="submission" date="2014-11" db="EMBL/GenBank/DDBJ databases">
        <authorList>
            <person name="Amaro Gonzalez C."/>
        </authorList>
    </citation>
    <scope>NUCLEOTIDE SEQUENCE</scope>
</reference>
<feature type="signal peptide" evidence="2">
    <location>
        <begin position="1"/>
        <end position="19"/>
    </location>
</feature>